<feature type="region of interest" description="Disordered" evidence="1">
    <location>
        <begin position="1"/>
        <end position="36"/>
    </location>
</feature>
<evidence type="ECO:0000256" key="1">
    <source>
        <dbReference type="SAM" id="MobiDB-lite"/>
    </source>
</evidence>
<dbReference type="EMBL" id="BPLR01006639">
    <property type="protein sequence ID" value="GIY11353.1"/>
    <property type="molecule type" value="Genomic_DNA"/>
</dbReference>
<dbReference type="AlphaFoldDB" id="A0AAV4QNT6"/>
<reference evidence="2 3" key="1">
    <citation type="submission" date="2021-06" db="EMBL/GenBank/DDBJ databases">
        <title>Caerostris extrusa draft genome.</title>
        <authorList>
            <person name="Kono N."/>
            <person name="Arakawa K."/>
        </authorList>
    </citation>
    <scope>NUCLEOTIDE SEQUENCE [LARGE SCALE GENOMIC DNA]</scope>
</reference>
<organism evidence="2 3">
    <name type="scientific">Caerostris extrusa</name>
    <name type="common">Bark spider</name>
    <name type="synonym">Caerostris bankana</name>
    <dbReference type="NCBI Taxonomy" id="172846"/>
    <lineage>
        <taxon>Eukaryota</taxon>
        <taxon>Metazoa</taxon>
        <taxon>Ecdysozoa</taxon>
        <taxon>Arthropoda</taxon>
        <taxon>Chelicerata</taxon>
        <taxon>Arachnida</taxon>
        <taxon>Araneae</taxon>
        <taxon>Araneomorphae</taxon>
        <taxon>Entelegynae</taxon>
        <taxon>Araneoidea</taxon>
        <taxon>Araneidae</taxon>
        <taxon>Caerostris</taxon>
    </lineage>
</organism>
<accession>A0AAV4QNT6</accession>
<gene>
    <name evidence="2" type="ORF">CEXT_282521</name>
</gene>
<proteinExistence type="predicted"/>
<sequence>MKSEAFLSPNERARRKKGKKKKHSSHPTQLENEISKPSFNHILFPFHPMQSSSSSSTGALISCALKNDVGEKKKTENDIQYRKIGKVKMAAKRKE</sequence>
<protein>
    <submittedName>
        <fullName evidence="2">Uncharacterized protein</fullName>
    </submittedName>
</protein>
<name>A0AAV4QNT6_CAEEX</name>
<keyword evidence="3" id="KW-1185">Reference proteome</keyword>
<evidence type="ECO:0000313" key="3">
    <source>
        <dbReference type="Proteomes" id="UP001054945"/>
    </source>
</evidence>
<feature type="compositionally biased region" description="Basic residues" evidence="1">
    <location>
        <begin position="13"/>
        <end position="25"/>
    </location>
</feature>
<dbReference type="Proteomes" id="UP001054945">
    <property type="component" value="Unassembled WGS sequence"/>
</dbReference>
<feature type="compositionally biased region" description="Polar residues" evidence="1">
    <location>
        <begin position="26"/>
        <end position="36"/>
    </location>
</feature>
<evidence type="ECO:0000313" key="2">
    <source>
        <dbReference type="EMBL" id="GIY11353.1"/>
    </source>
</evidence>
<comment type="caution">
    <text evidence="2">The sequence shown here is derived from an EMBL/GenBank/DDBJ whole genome shotgun (WGS) entry which is preliminary data.</text>
</comment>